<dbReference type="PANTHER" id="PTHR46470:SF2">
    <property type="entry name" value="GLYCERALDEHYDE 3-PHOSPHATE PHOSPHATASE"/>
    <property type="match status" value="1"/>
</dbReference>
<keyword evidence="3" id="KW-0479">Metal-binding</keyword>
<dbReference type="GeneID" id="27134826"/>
<dbReference type="InterPro" id="IPR036412">
    <property type="entry name" value="HAD-like_sf"/>
</dbReference>
<dbReference type="GO" id="GO:0016791">
    <property type="term" value="F:phosphatase activity"/>
    <property type="evidence" value="ECO:0007669"/>
    <property type="project" value="TreeGrafter"/>
</dbReference>
<dbReference type="NCBIfam" id="TIGR01549">
    <property type="entry name" value="HAD-SF-IA-v1"/>
    <property type="match status" value="1"/>
</dbReference>
<dbReference type="RefSeq" id="WP_062371191.1">
    <property type="nucleotide sequence ID" value="NZ_CP007140.1"/>
</dbReference>
<accession>A0A0X1KJK7</accession>
<evidence type="ECO:0000256" key="1">
    <source>
        <dbReference type="ARBA" id="ARBA00001946"/>
    </source>
</evidence>
<dbReference type="Pfam" id="PF00702">
    <property type="entry name" value="Hydrolase"/>
    <property type="match status" value="1"/>
</dbReference>
<sequence>MLVIVDLDDTLCTTWEAGKKVLLRLFLELLRERKFRLIKYILFGGYKELYRVESLHKMELEDILREVFFRVYGKEPGDGFSRTLKIVEEVFFSNLRLYPDAVPFLEGLKSLGAKIVLVTDSSSRWQRRKIERLGLGGYFDSVIISGETGHSKLTPHNFRLALSRFPDREVYVVGDRDETDMAGAKAIRAVGILVKRGHFRGLAVKNADYVVNDLIEALEVIKREHGLKNRAEA</sequence>
<dbReference type="STRING" id="1432656.X802_04050"/>
<protein>
    <submittedName>
        <fullName evidence="6">Hydrolase</fullName>
    </submittedName>
</protein>
<dbReference type="SUPFAM" id="SSF56784">
    <property type="entry name" value="HAD-like"/>
    <property type="match status" value="1"/>
</dbReference>
<reference evidence="6 7" key="1">
    <citation type="submission" date="2014-01" db="EMBL/GenBank/DDBJ databases">
        <title>Genome sequencing of Thermococcus guaymasensis.</title>
        <authorList>
            <person name="Zhang X."/>
            <person name="Alvare G."/>
            <person name="Fristensky B."/>
            <person name="Chen L."/>
            <person name="Suen T."/>
            <person name="Chen Q."/>
            <person name="Ma K."/>
        </authorList>
    </citation>
    <scope>NUCLEOTIDE SEQUENCE [LARGE SCALE GENOMIC DNA]</scope>
    <source>
        <strain evidence="6 7">DSM 11113</strain>
    </source>
</reference>
<dbReference type="GO" id="GO:0044281">
    <property type="term" value="P:small molecule metabolic process"/>
    <property type="evidence" value="ECO:0007669"/>
    <property type="project" value="UniProtKB-ARBA"/>
</dbReference>
<gene>
    <name evidence="6" type="ORF">X802_04050</name>
</gene>
<dbReference type="SFLD" id="SFLDS00003">
    <property type="entry name" value="Haloacid_Dehalogenase"/>
    <property type="match status" value="1"/>
</dbReference>
<dbReference type="EMBL" id="CP007140">
    <property type="protein sequence ID" value="AJC71430.1"/>
    <property type="molecule type" value="Genomic_DNA"/>
</dbReference>
<dbReference type="GO" id="GO:0046872">
    <property type="term" value="F:metal ion binding"/>
    <property type="evidence" value="ECO:0007669"/>
    <property type="project" value="UniProtKB-KW"/>
</dbReference>
<dbReference type="InterPro" id="IPR006439">
    <property type="entry name" value="HAD-SF_hydro_IA"/>
</dbReference>
<dbReference type="InterPro" id="IPR023214">
    <property type="entry name" value="HAD_sf"/>
</dbReference>
<dbReference type="KEGG" id="tgy:X802_04050"/>
<evidence type="ECO:0000256" key="4">
    <source>
        <dbReference type="ARBA" id="ARBA00022801"/>
    </source>
</evidence>
<evidence type="ECO:0000256" key="2">
    <source>
        <dbReference type="ARBA" id="ARBA00007958"/>
    </source>
</evidence>
<dbReference type="SFLD" id="SFLDG01129">
    <property type="entry name" value="C1.5:_HAD__Beta-PGM__Phosphata"/>
    <property type="match status" value="1"/>
</dbReference>
<dbReference type="Proteomes" id="UP000062043">
    <property type="component" value="Chromosome"/>
</dbReference>
<dbReference type="Gene3D" id="3.40.50.1000">
    <property type="entry name" value="HAD superfamily/HAD-like"/>
    <property type="match status" value="1"/>
</dbReference>
<proteinExistence type="inferred from homology"/>
<dbReference type="AlphaFoldDB" id="A0A0X1KJK7"/>
<evidence type="ECO:0000313" key="6">
    <source>
        <dbReference type="EMBL" id="AJC71430.1"/>
    </source>
</evidence>
<organism evidence="6 7">
    <name type="scientific">Thermococcus guaymasensis DSM 11113</name>
    <dbReference type="NCBI Taxonomy" id="1432656"/>
    <lineage>
        <taxon>Archaea</taxon>
        <taxon>Methanobacteriati</taxon>
        <taxon>Methanobacteriota</taxon>
        <taxon>Thermococci</taxon>
        <taxon>Thermococcales</taxon>
        <taxon>Thermococcaceae</taxon>
        <taxon>Thermococcus</taxon>
    </lineage>
</organism>
<dbReference type="PATRIC" id="fig|1432656.3.peg.787"/>
<dbReference type="PANTHER" id="PTHR46470">
    <property type="entry name" value="N-ACYLNEURAMINATE-9-PHOSPHATASE"/>
    <property type="match status" value="1"/>
</dbReference>
<keyword evidence="5" id="KW-0460">Magnesium</keyword>
<evidence type="ECO:0000256" key="3">
    <source>
        <dbReference type="ARBA" id="ARBA00022723"/>
    </source>
</evidence>
<evidence type="ECO:0000256" key="5">
    <source>
        <dbReference type="ARBA" id="ARBA00022842"/>
    </source>
</evidence>
<comment type="similarity">
    <text evidence="2">Belongs to the HAD-like hydrolase superfamily.</text>
</comment>
<keyword evidence="7" id="KW-1185">Reference proteome</keyword>
<dbReference type="Gene3D" id="1.10.150.520">
    <property type="match status" value="1"/>
</dbReference>
<keyword evidence="4 6" id="KW-0378">Hydrolase</keyword>
<evidence type="ECO:0000313" key="7">
    <source>
        <dbReference type="Proteomes" id="UP000062043"/>
    </source>
</evidence>
<dbReference type="InterPro" id="IPR051400">
    <property type="entry name" value="HAD-like_hydrolase"/>
</dbReference>
<comment type="cofactor">
    <cofactor evidence="1">
        <name>Mg(2+)</name>
        <dbReference type="ChEBI" id="CHEBI:18420"/>
    </cofactor>
</comment>
<name>A0A0X1KJK7_9EURY</name>
<dbReference type="OrthoDB" id="27736at2157"/>